<evidence type="ECO:0000313" key="2">
    <source>
        <dbReference type="EMBL" id="OSX72854.1"/>
    </source>
</evidence>
<evidence type="ECO:0000313" key="3">
    <source>
        <dbReference type="Proteomes" id="UP000218209"/>
    </source>
</evidence>
<proteinExistence type="predicted"/>
<dbReference type="EMBL" id="KV919034">
    <property type="protein sequence ID" value="OSX72854.1"/>
    <property type="molecule type" value="Genomic_DNA"/>
</dbReference>
<sequence length="36" mass="3855">MSPPDGPAGRPGISRRQSRTCAGTRHNSHVPTRNSL</sequence>
<dbReference type="AlphaFoldDB" id="A0A1X6NW57"/>
<name>A0A1X6NW57_PORUM</name>
<keyword evidence="3" id="KW-1185">Reference proteome</keyword>
<protein>
    <submittedName>
        <fullName evidence="2">Uncharacterized protein</fullName>
    </submittedName>
</protein>
<organism evidence="2 3">
    <name type="scientific">Porphyra umbilicalis</name>
    <name type="common">Purple laver</name>
    <name type="synonym">Red alga</name>
    <dbReference type="NCBI Taxonomy" id="2786"/>
    <lineage>
        <taxon>Eukaryota</taxon>
        <taxon>Rhodophyta</taxon>
        <taxon>Bangiophyceae</taxon>
        <taxon>Bangiales</taxon>
        <taxon>Bangiaceae</taxon>
        <taxon>Porphyra</taxon>
    </lineage>
</organism>
<gene>
    <name evidence="2" type="ORF">BU14_0400s0013</name>
</gene>
<accession>A0A1X6NW57</accession>
<feature type="region of interest" description="Disordered" evidence="1">
    <location>
        <begin position="1"/>
        <end position="36"/>
    </location>
</feature>
<reference evidence="2 3" key="1">
    <citation type="submission" date="2017-03" db="EMBL/GenBank/DDBJ databases">
        <title>WGS assembly of Porphyra umbilicalis.</title>
        <authorList>
            <person name="Brawley S.H."/>
            <person name="Blouin N.A."/>
            <person name="Ficko-Blean E."/>
            <person name="Wheeler G.L."/>
            <person name="Lohr M."/>
            <person name="Goodson H.V."/>
            <person name="Jenkins J.W."/>
            <person name="Blaby-Haas C.E."/>
            <person name="Helliwell K.E."/>
            <person name="Chan C."/>
            <person name="Marriage T."/>
            <person name="Bhattacharya D."/>
            <person name="Klein A.S."/>
            <person name="Badis Y."/>
            <person name="Brodie J."/>
            <person name="Cao Y."/>
            <person name="Collen J."/>
            <person name="Dittami S.M."/>
            <person name="Gachon C.M."/>
            <person name="Green B.R."/>
            <person name="Karpowicz S."/>
            <person name="Kim J.W."/>
            <person name="Kudahl U."/>
            <person name="Lin S."/>
            <person name="Michel G."/>
            <person name="Mittag M."/>
            <person name="Olson B.J."/>
            <person name="Pangilinan J."/>
            <person name="Peng Y."/>
            <person name="Qiu H."/>
            <person name="Shu S."/>
            <person name="Singer J.T."/>
            <person name="Smith A.G."/>
            <person name="Sprecher B.N."/>
            <person name="Wagner V."/>
            <person name="Wang W."/>
            <person name="Wang Z.-Y."/>
            <person name="Yan J."/>
            <person name="Yarish C."/>
            <person name="Zoeuner-Riek S."/>
            <person name="Zhuang Y."/>
            <person name="Zou Y."/>
            <person name="Lindquist E.A."/>
            <person name="Grimwood J."/>
            <person name="Barry K."/>
            <person name="Rokhsar D.S."/>
            <person name="Schmutz J."/>
            <person name="Stiller J.W."/>
            <person name="Grossman A.R."/>
            <person name="Prochnik S.E."/>
        </authorList>
    </citation>
    <scope>NUCLEOTIDE SEQUENCE [LARGE SCALE GENOMIC DNA]</scope>
    <source>
        <strain evidence="2">4086291</strain>
    </source>
</reference>
<dbReference type="Proteomes" id="UP000218209">
    <property type="component" value="Unassembled WGS sequence"/>
</dbReference>
<evidence type="ECO:0000256" key="1">
    <source>
        <dbReference type="SAM" id="MobiDB-lite"/>
    </source>
</evidence>